<name>A0A7K8XZS0_9PICI</name>
<dbReference type="InterPro" id="IPR028889">
    <property type="entry name" value="USP"/>
</dbReference>
<feature type="non-terminal residue" evidence="2">
    <location>
        <position position="1"/>
    </location>
</feature>
<dbReference type="OrthoDB" id="27652at2759"/>
<organism evidence="2 3">
    <name type="scientific">Eubucco bourcierii</name>
    <name type="common">red-headed barbet</name>
    <dbReference type="NCBI Taxonomy" id="91767"/>
    <lineage>
        <taxon>Eukaryota</taxon>
        <taxon>Metazoa</taxon>
        <taxon>Chordata</taxon>
        <taxon>Craniata</taxon>
        <taxon>Vertebrata</taxon>
        <taxon>Euteleostomi</taxon>
        <taxon>Archelosauria</taxon>
        <taxon>Archosauria</taxon>
        <taxon>Dinosauria</taxon>
        <taxon>Saurischia</taxon>
        <taxon>Theropoda</taxon>
        <taxon>Coelurosauria</taxon>
        <taxon>Aves</taxon>
        <taxon>Neognathae</taxon>
        <taxon>Neoaves</taxon>
        <taxon>Telluraves</taxon>
        <taxon>Coraciimorphae</taxon>
        <taxon>Piciformes</taxon>
        <taxon>Ramphastidae</taxon>
        <taxon>Eubucco</taxon>
    </lineage>
</organism>
<evidence type="ECO:0000259" key="1">
    <source>
        <dbReference type="PROSITE" id="PS50235"/>
    </source>
</evidence>
<dbReference type="InterPro" id="IPR038765">
    <property type="entry name" value="Papain-like_cys_pep_sf"/>
</dbReference>
<proteinExistence type="predicted"/>
<dbReference type="PROSITE" id="PS50235">
    <property type="entry name" value="USP_3"/>
    <property type="match status" value="1"/>
</dbReference>
<dbReference type="EMBL" id="VWZE01021356">
    <property type="protein sequence ID" value="NXF96058.1"/>
    <property type="molecule type" value="Genomic_DNA"/>
</dbReference>
<gene>
    <name evidence="2" type="primary">Usp12a</name>
    <name evidence="2" type="ORF">EUBBOU_R02945</name>
</gene>
<dbReference type="AlphaFoldDB" id="A0A7K8XZS0"/>
<protein>
    <submittedName>
        <fullName evidence="2">UBP12 hydrolase</fullName>
    </submittedName>
</protein>
<keyword evidence="3" id="KW-1185">Reference proteome</keyword>
<evidence type="ECO:0000313" key="3">
    <source>
        <dbReference type="Proteomes" id="UP000583613"/>
    </source>
</evidence>
<dbReference type="Gene3D" id="3.90.70.10">
    <property type="entry name" value="Cysteine proteinases"/>
    <property type="match status" value="1"/>
</dbReference>
<comment type="caution">
    <text evidence="2">The sequence shown here is derived from an EMBL/GenBank/DDBJ whole genome shotgun (WGS) entry which is preliminary data.</text>
</comment>
<reference evidence="2 3" key="1">
    <citation type="submission" date="2019-09" db="EMBL/GenBank/DDBJ databases">
        <title>Bird 10,000 Genomes (B10K) Project - Family phase.</title>
        <authorList>
            <person name="Zhang G."/>
        </authorList>
    </citation>
    <scope>NUCLEOTIDE SEQUENCE [LARGE SCALE GENOMIC DNA]</scope>
    <source>
        <strain evidence="2">B10K-DU-001-04</strain>
        <tissue evidence="2">Muscle</tissue>
    </source>
</reference>
<feature type="domain" description="USP" evidence="1">
    <location>
        <begin position="1"/>
        <end position="54"/>
    </location>
</feature>
<keyword evidence="2" id="KW-0378">Hydrolase</keyword>
<dbReference type="GO" id="GO:0016787">
    <property type="term" value="F:hydrolase activity"/>
    <property type="evidence" value="ECO:0007669"/>
    <property type="project" value="UniProtKB-KW"/>
</dbReference>
<sequence>ISSKDEDFLDLSVDVEQNTSITHCLRSFSNTETLCGKYKYYCEECHSKQEAHKR</sequence>
<evidence type="ECO:0000313" key="2">
    <source>
        <dbReference type="EMBL" id="NXF96058.1"/>
    </source>
</evidence>
<accession>A0A7K8XZS0</accession>
<dbReference type="SUPFAM" id="SSF54001">
    <property type="entry name" value="Cysteine proteinases"/>
    <property type="match status" value="1"/>
</dbReference>
<dbReference type="Proteomes" id="UP000583613">
    <property type="component" value="Unassembled WGS sequence"/>
</dbReference>
<feature type="non-terminal residue" evidence="2">
    <location>
        <position position="54"/>
    </location>
</feature>